<dbReference type="AlphaFoldDB" id="A0A1V4SRK6"/>
<dbReference type="InterPro" id="IPR017926">
    <property type="entry name" value="GATASE"/>
</dbReference>
<reference evidence="2 3" key="1">
    <citation type="submission" date="2017-03" db="EMBL/GenBank/DDBJ databases">
        <title>Genome sequence of Clostridium hungatei DSM 14427.</title>
        <authorList>
            <person name="Poehlein A."/>
            <person name="Daniel R."/>
        </authorList>
    </citation>
    <scope>NUCLEOTIDE SEQUENCE [LARGE SCALE GENOMIC DNA]</scope>
    <source>
        <strain evidence="2 3">DSM 14427</strain>
    </source>
</reference>
<evidence type="ECO:0000259" key="1">
    <source>
        <dbReference type="Pfam" id="PF00117"/>
    </source>
</evidence>
<proteinExistence type="predicted"/>
<dbReference type="SUPFAM" id="SSF52317">
    <property type="entry name" value="Class I glutamine amidotransferase-like"/>
    <property type="match status" value="1"/>
</dbReference>
<dbReference type="STRING" id="48256.CLHUN_03940"/>
<dbReference type="FunFam" id="3.40.50.880:FF:000033">
    <property type="entry name" value="Glutamine amidotransferase class-I"/>
    <property type="match status" value="1"/>
</dbReference>
<evidence type="ECO:0000313" key="3">
    <source>
        <dbReference type="Proteomes" id="UP000191554"/>
    </source>
</evidence>
<keyword evidence="2" id="KW-0436">Ligase</keyword>
<feature type="domain" description="Glutamine amidotransferase" evidence="1">
    <location>
        <begin position="41"/>
        <end position="180"/>
    </location>
</feature>
<dbReference type="PROSITE" id="PS51273">
    <property type="entry name" value="GATASE_TYPE_1"/>
    <property type="match status" value="1"/>
</dbReference>
<dbReference type="OrthoDB" id="9813383at2"/>
<comment type="caution">
    <text evidence="2">The sequence shown here is derived from an EMBL/GenBank/DDBJ whole genome shotgun (WGS) entry which is preliminary data.</text>
</comment>
<evidence type="ECO:0000313" key="2">
    <source>
        <dbReference type="EMBL" id="OPX45921.1"/>
    </source>
</evidence>
<dbReference type="EC" id="6.3.5.2" evidence="2"/>
<dbReference type="Pfam" id="PF00117">
    <property type="entry name" value="GATase"/>
    <property type="match status" value="1"/>
</dbReference>
<organism evidence="2 3">
    <name type="scientific">Ruminiclostridium hungatei</name>
    <name type="common">Clostridium hungatei</name>
    <dbReference type="NCBI Taxonomy" id="48256"/>
    <lineage>
        <taxon>Bacteria</taxon>
        <taxon>Bacillati</taxon>
        <taxon>Bacillota</taxon>
        <taxon>Clostridia</taxon>
        <taxon>Eubacteriales</taxon>
        <taxon>Oscillospiraceae</taxon>
        <taxon>Ruminiclostridium</taxon>
    </lineage>
</organism>
<sequence length="254" mass="28709">MRIHYLQHVAFEGPAFISQWCREKGHSLTGTQLYNHEAVPPLNQFDLLLIMGGPMNIYEEEKYPWLKYEKSFIKEAIQNHKAVLGICLGAQLITDVLGGKVTRNPQREIGWFEVDFNSEAKSFEVFEGFPERLTVFHWHGDTFSKLGEGAVSIASSEGCANQAFIYGDRVIGFQFHMECTEAGIVSLMEGCADEMSGGSYVQSKEQIYQRMGCVKADNLLMADFLERLGLLCSGKERAWKKSDISREFAAIKQK</sequence>
<dbReference type="InterPro" id="IPR044992">
    <property type="entry name" value="ChyE-like"/>
</dbReference>
<keyword evidence="3" id="KW-1185">Reference proteome</keyword>
<accession>A0A1V4SRK6</accession>
<dbReference type="EMBL" id="MZGX01000002">
    <property type="protein sequence ID" value="OPX45921.1"/>
    <property type="molecule type" value="Genomic_DNA"/>
</dbReference>
<dbReference type="Gene3D" id="3.40.50.880">
    <property type="match status" value="1"/>
</dbReference>
<dbReference type="GO" id="GO:0003922">
    <property type="term" value="F:GMP synthase (glutamine-hydrolyzing) activity"/>
    <property type="evidence" value="ECO:0007669"/>
    <property type="project" value="UniProtKB-EC"/>
</dbReference>
<dbReference type="RefSeq" id="WP_080062884.1">
    <property type="nucleotide sequence ID" value="NZ_MZGX01000002.1"/>
</dbReference>
<dbReference type="PANTHER" id="PTHR42695:SF5">
    <property type="entry name" value="GLUTAMINE AMIDOTRANSFERASE YLR126C-RELATED"/>
    <property type="match status" value="1"/>
</dbReference>
<dbReference type="CDD" id="cd01741">
    <property type="entry name" value="GATase1_1"/>
    <property type="match status" value="1"/>
</dbReference>
<protein>
    <submittedName>
        <fullName evidence="2">GMP synthase</fullName>
        <ecNumber evidence="2">6.3.5.2</ecNumber>
    </submittedName>
</protein>
<dbReference type="PANTHER" id="PTHR42695">
    <property type="entry name" value="GLUTAMINE AMIDOTRANSFERASE YLR126C-RELATED"/>
    <property type="match status" value="1"/>
</dbReference>
<name>A0A1V4SRK6_RUMHU</name>
<dbReference type="GO" id="GO:0005829">
    <property type="term" value="C:cytosol"/>
    <property type="evidence" value="ECO:0007669"/>
    <property type="project" value="TreeGrafter"/>
</dbReference>
<dbReference type="InterPro" id="IPR029062">
    <property type="entry name" value="Class_I_gatase-like"/>
</dbReference>
<gene>
    <name evidence="2" type="primary">guaA_1</name>
    <name evidence="2" type="ORF">CLHUN_03940</name>
</gene>
<dbReference type="Proteomes" id="UP000191554">
    <property type="component" value="Unassembled WGS sequence"/>
</dbReference>